<evidence type="ECO:0000256" key="3">
    <source>
        <dbReference type="PROSITE-ProRule" id="PRU00221"/>
    </source>
</evidence>
<feature type="repeat" description="WD" evidence="3">
    <location>
        <begin position="64"/>
        <end position="105"/>
    </location>
</feature>
<evidence type="ECO:0000256" key="1">
    <source>
        <dbReference type="ARBA" id="ARBA00022574"/>
    </source>
</evidence>
<dbReference type="PROSITE" id="PS00678">
    <property type="entry name" value="WD_REPEATS_1"/>
    <property type="match status" value="2"/>
</dbReference>
<dbReference type="InterPro" id="IPR001680">
    <property type="entry name" value="WD40_rpt"/>
</dbReference>
<gene>
    <name evidence="4" type="ORF">BC008_26920</name>
    <name evidence="5" type="ORF">BC008_36525</name>
</gene>
<evidence type="ECO:0000256" key="2">
    <source>
        <dbReference type="ARBA" id="ARBA00022737"/>
    </source>
</evidence>
<dbReference type="EMBL" id="LMTZ01000002">
    <property type="protein sequence ID" value="KST70274.1"/>
    <property type="molecule type" value="Genomic_DNA"/>
</dbReference>
<dbReference type="InterPro" id="IPR015943">
    <property type="entry name" value="WD40/YVTN_repeat-like_dom_sf"/>
</dbReference>
<dbReference type="PANTHER" id="PTHR22847">
    <property type="entry name" value="WD40 REPEAT PROTEIN"/>
    <property type="match status" value="1"/>
</dbReference>
<keyword evidence="6" id="KW-1185">Reference proteome</keyword>
<dbReference type="AlphaFoldDB" id="A0A0V7ZQQ0"/>
<dbReference type="SUPFAM" id="SSF50978">
    <property type="entry name" value="WD40 repeat-like"/>
    <property type="match status" value="1"/>
</dbReference>
<dbReference type="PROSITE" id="PS50294">
    <property type="entry name" value="WD_REPEATS_REGION"/>
    <property type="match status" value="2"/>
</dbReference>
<proteinExistence type="predicted"/>
<dbReference type="SMART" id="SM00320">
    <property type="entry name" value="WD40"/>
    <property type="match status" value="2"/>
</dbReference>
<keyword evidence="1 3" id="KW-0853">WD repeat</keyword>
<evidence type="ECO:0000313" key="4">
    <source>
        <dbReference type="EMBL" id="KST66905.1"/>
    </source>
</evidence>
<dbReference type="SMR" id="A0A0V7ZQQ0"/>
<dbReference type="Pfam" id="PF00400">
    <property type="entry name" value="WD40"/>
    <property type="match status" value="2"/>
</dbReference>
<dbReference type="InterPro" id="IPR036322">
    <property type="entry name" value="WD40_repeat_dom_sf"/>
</dbReference>
<dbReference type="InterPro" id="IPR019775">
    <property type="entry name" value="WD40_repeat_CS"/>
</dbReference>
<protein>
    <submittedName>
        <fullName evidence="4">Uncharacterized protein</fullName>
    </submittedName>
</protein>
<name>A0A0V7ZQQ0_9CYAN</name>
<organism evidence="4 6">
    <name type="scientific">Mastigocoleus testarum BC008</name>
    <dbReference type="NCBI Taxonomy" id="371196"/>
    <lineage>
        <taxon>Bacteria</taxon>
        <taxon>Bacillati</taxon>
        <taxon>Cyanobacteriota</taxon>
        <taxon>Cyanophyceae</taxon>
        <taxon>Nostocales</taxon>
        <taxon>Hapalosiphonaceae</taxon>
        <taxon>Mastigocoleus</taxon>
    </lineage>
</organism>
<keyword evidence="2" id="KW-0677">Repeat</keyword>
<evidence type="ECO:0000313" key="5">
    <source>
        <dbReference type="EMBL" id="KST70274.1"/>
    </source>
</evidence>
<dbReference type="EMBL" id="LMTZ01000093">
    <property type="protein sequence ID" value="KST66905.1"/>
    <property type="molecule type" value="Genomic_DNA"/>
</dbReference>
<dbReference type="PROSITE" id="PS50082">
    <property type="entry name" value="WD_REPEATS_2"/>
    <property type="match status" value="2"/>
</dbReference>
<accession>A0A0V7ZQQ0</accession>
<sequence length="137" mass="14949">MFGDNQNIDIETDRELKEIKTFPGHSQGVSSVSFSPDAKTIASASFDGDIKLWDINTGREITTLKGHSQGVSSVNFSPDGKTIASASGDGTVILWNFDLESLLDEGCNLIRDYLQNHPDVSEDDRRLCDGIATNKNN</sequence>
<dbReference type="Proteomes" id="UP000053372">
    <property type="component" value="Unassembled WGS sequence"/>
</dbReference>
<comment type="caution">
    <text evidence="4">The sequence shown here is derived from an EMBL/GenBank/DDBJ whole genome shotgun (WGS) entry which is preliminary data.</text>
</comment>
<evidence type="ECO:0000313" key="6">
    <source>
        <dbReference type="Proteomes" id="UP000053372"/>
    </source>
</evidence>
<reference evidence="4 6" key="1">
    <citation type="journal article" date="2015" name="Genome Announc.">
        <title>Draft Genome of the Euendolithic (true boring) Cyanobacterium Mastigocoleus testarum strain BC008.</title>
        <authorList>
            <person name="Guida B.S."/>
            <person name="Garcia-Pichel F."/>
        </authorList>
    </citation>
    <scope>NUCLEOTIDE SEQUENCE [LARGE SCALE GENOMIC DNA]</scope>
    <source>
        <strain evidence="4 6">BC008</strain>
    </source>
</reference>
<dbReference type="PANTHER" id="PTHR22847:SF637">
    <property type="entry name" value="WD REPEAT DOMAIN 5B"/>
    <property type="match status" value="1"/>
</dbReference>
<feature type="repeat" description="WD" evidence="3">
    <location>
        <begin position="22"/>
        <end position="63"/>
    </location>
</feature>
<dbReference type="Gene3D" id="2.130.10.10">
    <property type="entry name" value="YVTN repeat-like/Quinoprotein amine dehydrogenase"/>
    <property type="match status" value="1"/>
</dbReference>